<dbReference type="EMBL" id="CWHQ02000012">
    <property type="protein sequence ID" value="SBO24836.1"/>
    <property type="molecule type" value="Genomic_DNA"/>
</dbReference>
<reference evidence="4" key="1">
    <citation type="submission" date="2016-05" db="EMBL/GenBank/DDBJ databases">
        <authorList>
            <person name="Sharaf H."/>
        </authorList>
    </citation>
    <scope>NUCLEOTIDE SEQUENCE [LARGE SCALE GENOMIC DNA]</scope>
    <source>
        <strain evidence="4">H</strain>
    </source>
</reference>
<evidence type="ECO:0000313" key="3">
    <source>
        <dbReference type="EMBL" id="SBO24836.1"/>
    </source>
</evidence>
<evidence type="ECO:0000313" key="4">
    <source>
        <dbReference type="Proteomes" id="UP000182128"/>
    </source>
</evidence>
<dbReference type="Proteomes" id="UP000182128">
    <property type="component" value="Unassembled WGS sequence"/>
</dbReference>
<gene>
    <name evidence="3" type="ORF">PKNA1_C2_1116400</name>
</gene>
<keyword evidence="1" id="KW-0732">Signal</keyword>
<dbReference type="InterPro" id="IPR024285">
    <property type="entry name" value="SICA_extracell_b"/>
</dbReference>
<sequence>MYICVYVSICLCACLLIGKPCAESSNGNECNYVQCIADKWSKNRSNLSIERIGGDLGNDLTRLLDQMRDPTNQTAVQHYCTQGTNGNTWSDSDAHDAANKTACKLVAAGLYHISKIHHNYDPDPKSGDKNPYDNQEFHQFASCLILKAVVQKMKEQSPICDIQPGIDAAFAKAKDIKTHYCNNGKPCFVCNLDDNYDGCIIKNGNTTAKVMDKLNGALTENKNKSNVDTTLGAITKTGGNNGPLCKRLQCLSSRVQALTTSTGSFKSSAVSVMQ</sequence>
<feature type="signal peptide" evidence="1">
    <location>
        <begin position="1"/>
        <end position="24"/>
    </location>
</feature>
<organism evidence="3 4">
    <name type="scientific">Plasmodium knowlesi (strain H)</name>
    <dbReference type="NCBI Taxonomy" id="5851"/>
    <lineage>
        <taxon>Eukaryota</taxon>
        <taxon>Sar</taxon>
        <taxon>Alveolata</taxon>
        <taxon>Apicomplexa</taxon>
        <taxon>Aconoidasida</taxon>
        <taxon>Haemosporida</taxon>
        <taxon>Plasmodiidae</taxon>
        <taxon>Plasmodium</taxon>
        <taxon>Plasmodium (Plasmodium)</taxon>
    </lineage>
</organism>
<dbReference type="AlphaFoldDB" id="A0A1A7VSN0"/>
<name>A0A1A7VSN0_PLAKH</name>
<evidence type="ECO:0000259" key="2">
    <source>
        <dbReference type="Pfam" id="PF12878"/>
    </source>
</evidence>
<evidence type="ECO:0000256" key="1">
    <source>
        <dbReference type="SAM" id="SignalP"/>
    </source>
</evidence>
<feature type="domain" description="Schizont-infected cell agglutination extracellular beta" evidence="2">
    <location>
        <begin position="30"/>
        <end position="200"/>
    </location>
</feature>
<proteinExistence type="predicted"/>
<dbReference type="Pfam" id="PF12878">
    <property type="entry name" value="SICA_beta"/>
    <property type="match status" value="1"/>
</dbReference>
<feature type="chain" id="PRO_5009828709" evidence="1">
    <location>
        <begin position="25"/>
        <end position="274"/>
    </location>
</feature>
<protein>
    <submittedName>
        <fullName evidence="3">SICAvar, type I</fullName>
    </submittedName>
</protein>
<accession>A0A1A7VSN0</accession>